<dbReference type="Pfam" id="PF01192">
    <property type="entry name" value="RNA_pol_Rpb6"/>
    <property type="match status" value="1"/>
</dbReference>
<dbReference type="GO" id="GO:0000428">
    <property type="term" value="C:DNA-directed RNA polymerase complex"/>
    <property type="evidence" value="ECO:0007669"/>
    <property type="project" value="UniProtKB-KW"/>
</dbReference>
<proteinExistence type="inferred from homology"/>
<name>A0ABM8PTI6_9HYPH</name>
<evidence type="ECO:0000256" key="6">
    <source>
        <dbReference type="ARBA" id="ARBA00029924"/>
    </source>
</evidence>
<accession>A0ABM8PTI6</accession>
<evidence type="ECO:0000256" key="4">
    <source>
        <dbReference type="ARBA" id="ARBA00022478"/>
    </source>
</evidence>
<evidence type="ECO:0000256" key="1">
    <source>
        <dbReference type="ARBA" id="ARBA00006711"/>
    </source>
</evidence>
<evidence type="ECO:0000313" key="10">
    <source>
        <dbReference type="Proteomes" id="UP000601041"/>
    </source>
</evidence>
<keyword evidence="4 9" id="KW-0240">DNA-directed RNA polymerase</keyword>
<reference evidence="9 10" key="1">
    <citation type="submission" date="2020-11" db="EMBL/GenBank/DDBJ databases">
        <authorList>
            <person name="Lassalle F."/>
        </authorList>
    </citation>
    <scope>NUCLEOTIDE SEQUENCE [LARGE SCALE GENOMIC DNA]</scope>
    <source>
        <strain evidence="9 10">AB21</strain>
    </source>
</reference>
<dbReference type="Proteomes" id="UP000601041">
    <property type="component" value="Unassembled WGS sequence"/>
</dbReference>
<evidence type="ECO:0000256" key="7">
    <source>
        <dbReference type="ARBA" id="ARBA00030998"/>
    </source>
</evidence>
<comment type="similarity">
    <text evidence="1">Belongs to the RNA polymerase subunit omega family.</text>
</comment>
<dbReference type="SUPFAM" id="SSF63562">
    <property type="entry name" value="RPB6/omega subunit-like"/>
    <property type="match status" value="1"/>
</dbReference>
<comment type="caution">
    <text evidence="9">The sequence shown here is derived from an EMBL/GenBank/DDBJ whole genome shotgun (WGS) entry which is preliminary data.</text>
</comment>
<evidence type="ECO:0000256" key="3">
    <source>
        <dbReference type="ARBA" id="ARBA00013725"/>
    </source>
</evidence>
<gene>
    <name evidence="9" type="ORF">RHAB21_03818</name>
</gene>
<dbReference type="EC" id="2.7.7.6" evidence="2"/>
<organism evidence="9 10">
    <name type="scientific">Pseudorhizobium halotolerans</name>
    <dbReference type="NCBI Taxonomy" id="1233081"/>
    <lineage>
        <taxon>Bacteria</taxon>
        <taxon>Pseudomonadati</taxon>
        <taxon>Pseudomonadota</taxon>
        <taxon>Alphaproteobacteria</taxon>
        <taxon>Hyphomicrobiales</taxon>
        <taxon>Rhizobiaceae</taxon>
        <taxon>Rhizobium/Agrobacterium group</taxon>
        <taxon>Pseudorhizobium</taxon>
    </lineage>
</organism>
<dbReference type="Gene3D" id="3.90.940.10">
    <property type="match status" value="1"/>
</dbReference>
<evidence type="ECO:0000256" key="5">
    <source>
        <dbReference type="ARBA" id="ARBA00023163"/>
    </source>
</evidence>
<keyword evidence="5" id="KW-0804">Transcription</keyword>
<protein>
    <recommendedName>
        <fullName evidence="3">DNA-directed RNA polymerase subunit omega</fullName>
        <ecNumber evidence="2">2.7.7.6</ecNumber>
    </recommendedName>
    <alternativeName>
        <fullName evidence="7">RNA polymerase omega subunit</fullName>
    </alternativeName>
    <alternativeName>
        <fullName evidence="6">Transcriptase subunit omega</fullName>
    </alternativeName>
</protein>
<dbReference type="SMART" id="SM01409">
    <property type="entry name" value="RNA_pol_Rpb6"/>
    <property type="match status" value="1"/>
</dbReference>
<dbReference type="EMBL" id="CABFWE030000011">
    <property type="protein sequence ID" value="CAD7047721.1"/>
    <property type="molecule type" value="Genomic_DNA"/>
</dbReference>
<sequence length="107" mass="10877">MDPHVVFMCQKVLPNPFVLTIAAAARAHALNAGAEPRATAANASTAEIALQEIANGAFASHELALVLTDQMPAAKLAAPAVGRTNAAKLGVSGPARYSLADAANCRT</sequence>
<keyword evidence="10" id="KW-1185">Reference proteome</keyword>
<dbReference type="InterPro" id="IPR036161">
    <property type="entry name" value="RPB6/omega-like_sf"/>
</dbReference>
<evidence type="ECO:0000256" key="2">
    <source>
        <dbReference type="ARBA" id="ARBA00012418"/>
    </source>
</evidence>
<comment type="catalytic activity">
    <reaction evidence="8">
        <text>RNA(n) + a ribonucleoside 5'-triphosphate = RNA(n+1) + diphosphate</text>
        <dbReference type="Rhea" id="RHEA:21248"/>
        <dbReference type="Rhea" id="RHEA-COMP:14527"/>
        <dbReference type="Rhea" id="RHEA-COMP:17342"/>
        <dbReference type="ChEBI" id="CHEBI:33019"/>
        <dbReference type="ChEBI" id="CHEBI:61557"/>
        <dbReference type="ChEBI" id="CHEBI:140395"/>
        <dbReference type="EC" id="2.7.7.6"/>
    </reaction>
</comment>
<evidence type="ECO:0000256" key="8">
    <source>
        <dbReference type="ARBA" id="ARBA00048552"/>
    </source>
</evidence>
<dbReference type="RefSeq" id="WP_183950037.1">
    <property type="nucleotide sequence ID" value="NZ_CABFWE030000011.1"/>
</dbReference>
<dbReference type="InterPro" id="IPR006110">
    <property type="entry name" value="Pol_omega/Rpo6/RPB6"/>
</dbReference>
<evidence type="ECO:0000313" key="9">
    <source>
        <dbReference type="EMBL" id="CAD7047721.1"/>
    </source>
</evidence>